<feature type="transmembrane region" description="Helical" evidence="2">
    <location>
        <begin position="6"/>
        <end position="25"/>
    </location>
</feature>
<feature type="transmembrane region" description="Helical" evidence="2">
    <location>
        <begin position="61"/>
        <end position="82"/>
    </location>
</feature>
<keyword evidence="2" id="KW-0472">Membrane</keyword>
<proteinExistence type="inferred from homology"/>
<reference evidence="3 4" key="1">
    <citation type="journal article" date="2018" name="Front. Microbiol.">
        <title>Phylogeny of Vibrio vulnificus from the Analysis of the Core-Genome: Implications for Intra-Species Taxonomy.</title>
        <authorList>
            <person name="Roig F.J."/>
            <person name="Gonzalez-Candelas F."/>
            <person name="Sanjuan E."/>
            <person name="Fouz B."/>
            <person name="Feil E.J."/>
            <person name="Llorens C."/>
            <person name="Baker-Austin C."/>
            <person name="Oliver J.D."/>
            <person name="Danin-Poleg Y."/>
            <person name="Gibas C.J."/>
            <person name="Kashi Y."/>
            <person name="Gulig P.A."/>
            <person name="Morrison S.S."/>
            <person name="Amaro C."/>
        </authorList>
    </citation>
    <scope>NUCLEOTIDE SEQUENCE [LARGE SCALE GENOMIC DNA]</scope>
    <source>
        <strain evidence="3 4">CECT4608</strain>
    </source>
</reference>
<organism evidence="3 4">
    <name type="scientific">Vibrio vulnificus</name>
    <dbReference type="NCBI Taxonomy" id="672"/>
    <lineage>
        <taxon>Bacteria</taxon>
        <taxon>Pseudomonadati</taxon>
        <taxon>Pseudomonadota</taxon>
        <taxon>Gammaproteobacteria</taxon>
        <taxon>Vibrionales</taxon>
        <taxon>Vibrionaceae</taxon>
        <taxon>Vibrio</taxon>
    </lineage>
</organism>
<keyword evidence="1 2" id="KW-0812">Transmembrane</keyword>
<comment type="similarity">
    <text evidence="1">Belongs to the ABC-3 integral membrane protein family.</text>
</comment>
<dbReference type="Pfam" id="PF00950">
    <property type="entry name" value="ABC-3"/>
    <property type="match status" value="1"/>
</dbReference>
<feature type="transmembrane region" description="Helical" evidence="2">
    <location>
        <begin position="32"/>
        <end position="55"/>
    </location>
</feature>
<evidence type="ECO:0000313" key="4">
    <source>
        <dbReference type="Proteomes" id="UP000237466"/>
    </source>
</evidence>
<dbReference type="AlphaFoldDB" id="A0A1W6M1N2"/>
<accession>A0A1W6M1N2</accession>
<dbReference type="Proteomes" id="UP000237466">
    <property type="component" value="Unassembled WGS sequence"/>
</dbReference>
<feature type="transmembrane region" description="Helical" evidence="2">
    <location>
        <begin position="94"/>
        <end position="115"/>
    </location>
</feature>
<evidence type="ECO:0000256" key="2">
    <source>
        <dbReference type="SAM" id="Phobius"/>
    </source>
</evidence>
<dbReference type="RefSeq" id="WP_045621464.1">
    <property type="nucleotide sequence ID" value="NZ_CABMOC010000001.1"/>
</dbReference>
<dbReference type="EMBL" id="PDGH01000100">
    <property type="protein sequence ID" value="POB47636.1"/>
    <property type="molecule type" value="Genomic_DNA"/>
</dbReference>
<dbReference type="InterPro" id="IPR001626">
    <property type="entry name" value="ABC_TroCD"/>
</dbReference>
<keyword evidence="2" id="KW-1133">Transmembrane helix</keyword>
<protein>
    <submittedName>
        <fullName evidence="3">Zinc ABC transporter permease</fullName>
    </submittedName>
</protein>
<evidence type="ECO:0000313" key="3">
    <source>
        <dbReference type="EMBL" id="POB47636.1"/>
    </source>
</evidence>
<sequence length="261" mass="28306">MSDHIWLMTPVAIGLLALVSNIILGRQVLRRGVVFIDLAMAQISALAMIIVELYAGFEASLLSKVLASYLLTLPVAGLLSYLEYRATPHLEAMIGLLYVIAACVSINVVSVQAHGKELIDSLLGGRLLWTDITDVGLVLMVTLSLLWVQWLRSHWLEGAKFYLLFALAVPPLVINLGVYLEFAALILPALFALLFRTSLYWWAAISLGIVGGSTGFLMSLWGDYPVGPSIVLTMAGVGAVGVMVKLASLYFQRADSRPLSS</sequence>
<keyword evidence="1" id="KW-0813">Transport</keyword>
<feature type="transmembrane region" description="Helical" evidence="2">
    <location>
        <begin position="161"/>
        <end position="187"/>
    </location>
</feature>
<feature type="transmembrane region" description="Helical" evidence="2">
    <location>
        <begin position="127"/>
        <end position="149"/>
    </location>
</feature>
<comment type="subcellular location">
    <subcellularLocation>
        <location evidence="1">Cell membrane</location>
        <topology evidence="1">Multi-pass membrane protein</topology>
    </subcellularLocation>
</comment>
<comment type="caution">
    <text evidence="3">The sequence shown here is derived from an EMBL/GenBank/DDBJ whole genome shotgun (WGS) entry which is preliminary data.</text>
</comment>
<name>A0A1W6M1N2_VIBVL</name>
<evidence type="ECO:0000256" key="1">
    <source>
        <dbReference type="RuleBase" id="RU003943"/>
    </source>
</evidence>
<dbReference type="GO" id="GO:0055085">
    <property type="term" value="P:transmembrane transport"/>
    <property type="evidence" value="ECO:0007669"/>
    <property type="project" value="InterPro"/>
</dbReference>
<feature type="transmembrane region" description="Helical" evidence="2">
    <location>
        <begin position="199"/>
        <end position="218"/>
    </location>
</feature>
<gene>
    <name evidence="3" type="ORF">CRN52_11715</name>
</gene>
<dbReference type="GO" id="GO:0043190">
    <property type="term" value="C:ATP-binding cassette (ABC) transporter complex"/>
    <property type="evidence" value="ECO:0007669"/>
    <property type="project" value="InterPro"/>
</dbReference>
<feature type="transmembrane region" description="Helical" evidence="2">
    <location>
        <begin position="230"/>
        <end position="251"/>
    </location>
</feature>